<accession>A0A816IWH1</accession>
<dbReference type="Pfam" id="PF25598">
    <property type="entry name" value="ARM_PUB"/>
    <property type="match status" value="1"/>
</dbReference>
<dbReference type="EMBL" id="HG994373">
    <property type="protein sequence ID" value="CAF1731752.1"/>
    <property type="molecule type" value="Genomic_DNA"/>
</dbReference>
<gene>
    <name evidence="2" type="ORF">DARMORV10_C09P26710.1</name>
</gene>
<sequence>MFFNTLLRNSFHLFSKKRKRKSLSSTLWPDGESKVLIAERDGLVGELMKSIRRDSDSSLIKATLFCLIAISSPRRVKLNLIREKLIKGLTAVNGSNDGERFDDGEIFEASRGFSIHKGRQIGNLRRRRRVFEDGG</sequence>
<proteinExistence type="predicted"/>
<dbReference type="AlphaFoldDB" id="A0A816IWH1"/>
<protein>
    <submittedName>
        <fullName evidence="2">(rape) hypothetical protein</fullName>
    </submittedName>
</protein>
<feature type="domain" description="U-box" evidence="1">
    <location>
        <begin position="29"/>
        <end position="90"/>
    </location>
</feature>
<reference evidence="2" key="1">
    <citation type="submission" date="2021-01" db="EMBL/GenBank/DDBJ databases">
        <authorList>
            <consortium name="Genoscope - CEA"/>
            <person name="William W."/>
        </authorList>
    </citation>
    <scope>NUCLEOTIDE SEQUENCE</scope>
</reference>
<dbReference type="Proteomes" id="UP001295469">
    <property type="component" value="Chromosome C09"/>
</dbReference>
<organism evidence="2">
    <name type="scientific">Brassica napus</name>
    <name type="common">Rape</name>
    <dbReference type="NCBI Taxonomy" id="3708"/>
    <lineage>
        <taxon>Eukaryota</taxon>
        <taxon>Viridiplantae</taxon>
        <taxon>Streptophyta</taxon>
        <taxon>Embryophyta</taxon>
        <taxon>Tracheophyta</taxon>
        <taxon>Spermatophyta</taxon>
        <taxon>Magnoliopsida</taxon>
        <taxon>eudicotyledons</taxon>
        <taxon>Gunneridae</taxon>
        <taxon>Pentapetalae</taxon>
        <taxon>rosids</taxon>
        <taxon>malvids</taxon>
        <taxon>Brassicales</taxon>
        <taxon>Brassicaceae</taxon>
        <taxon>Brassiceae</taxon>
        <taxon>Brassica</taxon>
    </lineage>
</organism>
<name>A0A816IWH1_BRANA</name>
<evidence type="ECO:0000313" key="2">
    <source>
        <dbReference type="EMBL" id="CAF1731752.1"/>
    </source>
</evidence>
<evidence type="ECO:0000259" key="1">
    <source>
        <dbReference type="Pfam" id="PF25598"/>
    </source>
</evidence>
<dbReference type="InterPro" id="IPR058678">
    <property type="entry name" value="ARM_PUB"/>
</dbReference>